<dbReference type="OrthoDB" id="4730987at2"/>
<organism evidence="1 2">
    <name type="scientific">Mycobacterium aquaticum</name>
    <dbReference type="NCBI Taxonomy" id="1927124"/>
    <lineage>
        <taxon>Bacteria</taxon>
        <taxon>Bacillati</taxon>
        <taxon>Actinomycetota</taxon>
        <taxon>Actinomycetes</taxon>
        <taxon>Mycobacteriales</taxon>
        <taxon>Mycobacteriaceae</taxon>
        <taxon>Mycobacterium</taxon>
    </lineage>
</organism>
<dbReference type="EMBL" id="MVHF01000004">
    <property type="protein sequence ID" value="ORA38080.1"/>
    <property type="molecule type" value="Genomic_DNA"/>
</dbReference>
<evidence type="ECO:0000313" key="1">
    <source>
        <dbReference type="EMBL" id="ORA38080.1"/>
    </source>
</evidence>
<gene>
    <name evidence="1" type="ORF">BST13_05640</name>
</gene>
<protein>
    <submittedName>
        <fullName evidence="1">Uncharacterized protein</fullName>
    </submittedName>
</protein>
<proteinExistence type="predicted"/>
<dbReference type="Proteomes" id="UP000192448">
    <property type="component" value="Unassembled WGS sequence"/>
</dbReference>
<accession>A0A1X0B6Y4</accession>
<dbReference type="STRING" id="1927124.BST13_05640"/>
<sequence length="97" mass="10437">MNTCEDQSEPLGESPDVPARYDAGIGTVLAAIDRGATLGILSAADEVLATKQLAERQGRAINAVRELHTESTYWKNCCECHDSWPCATIRAIDEACA</sequence>
<dbReference type="AlphaFoldDB" id="A0A1X0B6Y4"/>
<dbReference type="RefSeq" id="WP_083161525.1">
    <property type="nucleotide sequence ID" value="NZ_MVHF01000004.1"/>
</dbReference>
<keyword evidence="2" id="KW-1185">Reference proteome</keyword>
<reference evidence="1 2" key="1">
    <citation type="submission" date="2017-02" db="EMBL/GenBank/DDBJ databases">
        <title>The new phylogeny of genus Mycobacterium.</title>
        <authorList>
            <person name="Tortoli E."/>
            <person name="Trovato A."/>
            <person name="Cirillo D.M."/>
        </authorList>
    </citation>
    <scope>NUCLEOTIDE SEQUENCE [LARGE SCALE GENOMIC DNA]</scope>
    <source>
        <strain evidence="1 2">RW6</strain>
    </source>
</reference>
<name>A0A1X0B6Y4_9MYCO</name>
<evidence type="ECO:0000313" key="2">
    <source>
        <dbReference type="Proteomes" id="UP000192448"/>
    </source>
</evidence>
<comment type="caution">
    <text evidence="1">The sequence shown here is derived from an EMBL/GenBank/DDBJ whole genome shotgun (WGS) entry which is preliminary data.</text>
</comment>